<comment type="caution">
    <text evidence="1">The sequence shown here is derived from an EMBL/GenBank/DDBJ whole genome shotgun (WGS) entry which is preliminary data.</text>
</comment>
<reference evidence="1" key="2">
    <citation type="submission" date="2023-06" db="EMBL/GenBank/DDBJ databases">
        <authorList>
            <person name="Ma L."/>
            <person name="Liu K.-W."/>
            <person name="Li Z."/>
            <person name="Hsiao Y.-Y."/>
            <person name="Qi Y."/>
            <person name="Fu T."/>
            <person name="Tang G."/>
            <person name="Zhang D."/>
            <person name="Sun W.-H."/>
            <person name="Liu D.-K."/>
            <person name="Li Y."/>
            <person name="Chen G.-Z."/>
            <person name="Liu X.-D."/>
            <person name="Liao X.-Y."/>
            <person name="Jiang Y.-T."/>
            <person name="Yu X."/>
            <person name="Hao Y."/>
            <person name="Huang J."/>
            <person name="Zhao X.-W."/>
            <person name="Ke S."/>
            <person name="Chen Y.-Y."/>
            <person name="Wu W.-L."/>
            <person name="Hsu J.-L."/>
            <person name="Lin Y.-F."/>
            <person name="Huang M.-D."/>
            <person name="Li C.-Y."/>
            <person name="Huang L."/>
            <person name="Wang Z.-W."/>
            <person name="Zhao X."/>
            <person name="Zhong W.-Y."/>
            <person name="Peng D.-H."/>
            <person name="Ahmad S."/>
            <person name="Lan S."/>
            <person name="Zhang J.-S."/>
            <person name="Tsai W.-C."/>
            <person name="Van De Peer Y."/>
            <person name="Liu Z.-J."/>
        </authorList>
    </citation>
    <scope>NUCLEOTIDE SEQUENCE</scope>
    <source>
        <strain evidence="1">CP</strain>
        <tissue evidence="1">Leaves</tissue>
    </source>
</reference>
<sequence length="59" mass="6824">MINRNNWNLGVSLGHFNKRLVDNSWIHYACIHLIGDAAARDCRSNHWRPCLPARINNTP</sequence>
<name>A0AAV9EC39_ACOCL</name>
<proteinExistence type="predicted"/>
<organism evidence="1 2">
    <name type="scientific">Acorus calamus</name>
    <name type="common">Sweet flag</name>
    <dbReference type="NCBI Taxonomy" id="4465"/>
    <lineage>
        <taxon>Eukaryota</taxon>
        <taxon>Viridiplantae</taxon>
        <taxon>Streptophyta</taxon>
        <taxon>Embryophyta</taxon>
        <taxon>Tracheophyta</taxon>
        <taxon>Spermatophyta</taxon>
        <taxon>Magnoliopsida</taxon>
        <taxon>Liliopsida</taxon>
        <taxon>Acoraceae</taxon>
        <taxon>Acorus</taxon>
    </lineage>
</organism>
<dbReference type="AlphaFoldDB" id="A0AAV9EC39"/>
<evidence type="ECO:0000313" key="1">
    <source>
        <dbReference type="EMBL" id="KAK1309893.1"/>
    </source>
</evidence>
<dbReference type="Proteomes" id="UP001180020">
    <property type="component" value="Unassembled WGS sequence"/>
</dbReference>
<reference evidence="1" key="1">
    <citation type="journal article" date="2023" name="Nat. Commun.">
        <title>Diploid and tetraploid genomes of Acorus and the evolution of monocots.</title>
        <authorList>
            <person name="Ma L."/>
            <person name="Liu K.W."/>
            <person name="Li Z."/>
            <person name="Hsiao Y.Y."/>
            <person name="Qi Y."/>
            <person name="Fu T."/>
            <person name="Tang G.D."/>
            <person name="Zhang D."/>
            <person name="Sun W.H."/>
            <person name="Liu D.K."/>
            <person name="Li Y."/>
            <person name="Chen G.Z."/>
            <person name="Liu X.D."/>
            <person name="Liao X.Y."/>
            <person name="Jiang Y.T."/>
            <person name="Yu X."/>
            <person name="Hao Y."/>
            <person name="Huang J."/>
            <person name="Zhao X.W."/>
            <person name="Ke S."/>
            <person name="Chen Y.Y."/>
            <person name="Wu W.L."/>
            <person name="Hsu J.L."/>
            <person name="Lin Y.F."/>
            <person name="Huang M.D."/>
            <person name="Li C.Y."/>
            <person name="Huang L."/>
            <person name="Wang Z.W."/>
            <person name="Zhao X."/>
            <person name="Zhong W.Y."/>
            <person name="Peng D.H."/>
            <person name="Ahmad S."/>
            <person name="Lan S."/>
            <person name="Zhang J.S."/>
            <person name="Tsai W.C."/>
            <person name="Van de Peer Y."/>
            <person name="Liu Z.J."/>
        </authorList>
    </citation>
    <scope>NUCLEOTIDE SEQUENCE</scope>
    <source>
        <strain evidence="1">CP</strain>
    </source>
</reference>
<evidence type="ECO:0000313" key="2">
    <source>
        <dbReference type="Proteomes" id="UP001180020"/>
    </source>
</evidence>
<protein>
    <submittedName>
        <fullName evidence="1">Uncharacterized protein</fullName>
    </submittedName>
</protein>
<gene>
    <name evidence="1" type="ORF">QJS10_CPA08g00763</name>
</gene>
<accession>A0AAV9EC39</accession>
<keyword evidence="2" id="KW-1185">Reference proteome</keyword>
<dbReference type="EMBL" id="JAUJYO010000008">
    <property type="protein sequence ID" value="KAK1309893.1"/>
    <property type="molecule type" value="Genomic_DNA"/>
</dbReference>